<accession>A0AC34QMG1</accession>
<proteinExistence type="predicted"/>
<organism evidence="1 2">
    <name type="scientific">Panagrolaimus sp. JU765</name>
    <dbReference type="NCBI Taxonomy" id="591449"/>
    <lineage>
        <taxon>Eukaryota</taxon>
        <taxon>Metazoa</taxon>
        <taxon>Ecdysozoa</taxon>
        <taxon>Nematoda</taxon>
        <taxon>Chromadorea</taxon>
        <taxon>Rhabditida</taxon>
        <taxon>Tylenchina</taxon>
        <taxon>Panagrolaimomorpha</taxon>
        <taxon>Panagrolaimoidea</taxon>
        <taxon>Panagrolaimidae</taxon>
        <taxon>Panagrolaimus</taxon>
    </lineage>
</organism>
<name>A0AC34QMG1_9BILA</name>
<sequence length="242" mass="27931">MPQQEKRRKRPVSVILGQAINNVSAQTDNTLTPKKVSTRPQQFGTPAIMLCDGAVDRKPSQIPVNKEPALEFDEKLGEFVFPIGEFMDDQLQRLAYFCKNQNREEVYPVLQQMPEGAFILRYSASRRKCLALTVRIPENENGSKIAHFLIIRNEHGFRIKGAERYFKSLPMLITHYTILPELLPCRLIFVEWDKTLLKGKPQQNTLICLDNCAKDYQTMNIIELNQSPRRKLARKSIQLCQI</sequence>
<dbReference type="Proteomes" id="UP000887576">
    <property type="component" value="Unplaced"/>
</dbReference>
<protein>
    <submittedName>
        <fullName evidence="2">SH2 domain-containing protein</fullName>
    </submittedName>
</protein>
<dbReference type="WBParaSite" id="JU765_v2.g17571.t1">
    <property type="protein sequence ID" value="JU765_v2.g17571.t1"/>
    <property type="gene ID" value="JU765_v2.g17571"/>
</dbReference>
<evidence type="ECO:0000313" key="1">
    <source>
        <dbReference type="Proteomes" id="UP000887576"/>
    </source>
</evidence>
<evidence type="ECO:0000313" key="2">
    <source>
        <dbReference type="WBParaSite" id="JU765_v2.g17571.t1"/>
    </source>
</evidence>
<reference evidence="2" key="1">
    <citation type="submission" date="2022-11" db="UniProtKB">
        <authorList>
            <consortium name="WormBaseParasite"/>
        </authorList>
    </citation>
    <scope>IDENTIFICATION</scope>
</reference>